<dbReference type="VEuPathDB" id="FungiDB:ASPCADRAFT_203010"/>
<feature type="non-terminal residue" evidence="1">
    <location>
        <position position="293"/>
    </location>
</feature>
<dbReference type="AlphaFoldDB" id="A0A1R3S338"/>
<sequence length="293" mass="33292">MVSKKDGMLGAPHVIDPNGEVIIILRNANAPFAVYSTPDPSSPTQMNDDTHGDVRIQVSARHLILASPVFDKALTGPWKESVSLDKEGSTEITAENWDTEALLIFLRIIHCQFQFVPQEMSLELLAKVAVVSDYYGCQGAVKFFSRVWVQERIIPKTYSRDLILWLWITWFFNLPDQFYNATSIAMSQCSAEISSLGLPIPPAVIEQMNTLRQGCVMGIWSLVEAVRVQLLHGERGCHFECRAMLYGVLSMHMHDNKLCWPEILEQSYERSAQAMESVRRPRWREPCTENNSM</sequence>
<evidence type="ECO:0000313" key="2">
    <source>
        <dbReference type="Proteomes" id="UP000188318"/>
    </source>
</evidence>
<keyword evidence="2" id="KW-1185">Reference proteome</keyword>
<gene>
    <name evidence="1" type="ORF">ASPCADRAFT_203010</name>
</gene>
<protein>
    <recommendedName>
        <fullName evidence="3">BTB domain-containing protein</fullName>
    </recommendedName>
</protein>
<accession>A0A1R3S338</accession>
<evidence type="ECO:0008006" key="3">
    <source>
        <dbReference type="Google" id="ProtNLM"/>
    </source>
</evidence>
<evidence type="ECO:0000313" key="1">
    <source>
        <dbReference type="EMBL" id="OOG01144.1"/>
    </source>
</evidence>
<dbReference type="OrthoDB" id="5326346at2759"/>
<dbReference type="Gene3D" id="3.30.710.10">
    <property type="entry name" value="Potassium Channel Kv1.1, Chain A"/>
    <property type="match status" value="1"/>
</dbReference>
<dbReference type="InterPro" id="IPR011333">
    <property type="entry name" value="SKP1/BTB/POZ_sf"/>
</dbReference>
<organism evidence="1 2">
    <name type="scientific">Aspergillus carbonarius (strain ITEM 5010)</name>
    <dbReference type="NCBI Taxonomy" id="602072"/>
    <lineage>
        <taxon>Eukaryota</taxon>
        <taxon>Fungi</taxon>
        <taxon>Dikarya</taxon>
        <taxon>Ascomycota</taxon>
        <taxon>Pezizomycotina</taxon>
        <taxon>Eurotiomycetes</taxon>
        <taxon>Eurotiomycetidae</taxon>
        <taxon>Eurotiales</taxon>
        <taxon>Aspergillaceae</taxon>
        <taxon>Aspergillus</taxon>
        <taxon>Aspergillus subgen. Circumdati</taxon>
    </lineage>
</organism>
<proteinExistence type="predicted"/>
<dbReference type="CDD" id="cd18186">
    <property type="entry name" value="BTB_POZ_ZBTB_KLHL-like"/>
    <property type="match status" value="1"/>
</dbReference>
<name>A0A1R3S338_ASPC5</name>
<reference evidence="2" key="1">
    <citation type="journal article" date="2017" name="Genome Biol.">
        <title>Comparative genomics reveals high biological diversity and specific adaptations in the industrially and medically important fungal genus Aspergillus.</title>
        <authorList>
            <person name="de Vries R.P."/>
            <person name="Riley R."/>
            <person name="Wiebenga A."/>
            <person name="Aguilar-Osorio G."/>
            <person name="Amillis S."/>
            <person name="Uchima C.A."/>
            <person name="Anderluh G."/>
            <person name="Asadollahi M."/>
            <person name="Askin M."/>
            <person name="Barry K."/>
            <person name="Battaglia E."/>
            <person name="Bayram O."/>
            <person name="Benocci T."/>
            <person name="Braus-Stromeyer S.A."/>
            <person name="Caldana C."/>
            <person name="Canovas D."/>
            <person name="Cerqueira G.C."/>
            <person name="Chen F."/>
            <person name="Chen W."/>
            <person name="Choi C."/>
            <person name="Clum A."/>
            <person name="Dos Santos R.A."/>
            <person name="Damasio A.R."/>
            <person name="Diallinas G."/>
            <person name="Emri T."/>
            <person name="Fekete E."/>
            <person name="Flipphi M."/>
            <person name="Freyberg S."/>
            <person name="Gallo A."/>
            <person name="Gournas C."/>
            <person name="Habgood R."/>
            <person name="Hainaut M."/>
            <person name="Harispe M.L."/>
            <person name="Henrissat B."/>
            <person name="Hilden K.S."/>
            <person name="Hope R."/>
            <person name="Hossain A."/>
            <person name="Karabika E."/>
            <person name="Karaffa L."/>
            <person name="Karanyi Z."/>
            <person name="Krasevec N."/>
            <person name="Kuo A."/>
            <person name="Kusch H."/>
            <person name="LaButti K."/>
            <person name="Lagendijk E.L."/>
            <person name="Lapidus A."/>
            <person name="Levasseur A."/>
            <person name="Lindquist E."/>
            <person name="Lipzen A."/>
            <person name="Logrieco A.F."/>
            <person name="MacCabe A."/>
            <person name="Maekelae M.R."/>
            <person name="Malavazi I."/>
            <person name="Melin P."/>
            <person name="Meyer V."/>
            <person name="Mielnichuk N."/>
            <person name="Miskei M."/>
            <person name="Molnar A.P."/>
            <person name="Mule G."/>
            <person name="Ngan C.Y."/>
            <person name="Orejas M."/>
            <person name="Orosz E."/>
            <person name="Ouedraogo J.P."/>
            <person name="Overkamp K.M."/>
            <person name="Park H.-S."/>
            <person name="Perrone G."/>
            <person name="Piumi F."/>
            <person name="Punt P.J."/>
            <person name="Ram A.F."/>
            <person name="Ramon A."/>
            <person name="Rauscher S."/>
            <person name="Record E."/>
            <person name="Riano-Pachon D.M."/>
            <person name="Robert V."/>
            <person name="Roehrig J."/>
            <person name="Ruller R."/>
            <person name="Salamov A."/>
            <person name="Salih N.S."/>
            <person name="Samson R.A."/>
            <person name="Sandor E."/>
            <person name="Sanguinetti M."/>
            <person name="Schuetze T."/>
            <person name="Sepcic K."/>
            <person name="Shelest E."/>
            <person name="Sherlock G."/>
            <person name="Sophianopoulou V."/>
            <person name="Squina F.M."/>
            <person name="Sun H."/>
            <person name="Susca A."/>
            <person name="Todd R.B."/>
            <person name="Tsang A."/>
            <person name="Unkles S.E."/>
            <person name="van de Wiele N."/>
            <person name="van Rossen-Uffink D."/>
            <person name="Oliveira J.V."/>
            <person name="Vesth T.C."/>
            <person name="Visser J."/>
            <person name="Yu J.-H."/>
            <person name="Zhou M."/>
            <person name="Andersen M.R."/>
            <person name="Archer D.B."/>
            <person name="Baker S.E."/>
            <person name="Benoit I."/>
            <person name="Brakhage A.A."/>
            <person name="Braus G.H."/>
            <person name="Fischer R."/>
            <person name="Frisvad J.C."/>
            <person name="Goldman G.H."/>
            <person name="Houbraken J."/>
            <person name="Oakley B."/>
            <person name="Pocsi I."/>
            <person name="Scazzocchio C."/>
            <person name="Seiboth B."/>
            <person name="vanKuyk P.A."/>
            <person name="Wortman J."/>
            <person name="Dyer P.S."/>
            <person name="Grigoriev I.V."/>
        </authorList>
    </citation>
    <scope>NUCLEOTIDE SEQUENCE [LARGE SCALE GENOMIC DNA]</scope>
    <source>
        <strain evidence="2">ITEM 5010</strain>
    </source>
</reference>
<dbReference type="Proteomes" id="UP000188318">
    <property type="component" value="Unassembled WGS sequence"/>
</dbReference>
<dbReference type="OMA" id="ECFRIQV"/>
<dbReference type="EMBL" id="KV907493">
    <property type="protein sequence ID" value="OOG01144.1"/>
    <property type="molecule type" value="Genomic_DNA"/>
</dbReference>
<dbReference type="STRING" id="602072.A0A1R3S338"/>